<evidence type="ECO:0000313" key="1">
    <source>
        <dbReference type="EMBL" id="EYB92096.1"/>
    </source>
</evidence>
<name>A0A016SP00_9BILA</name>
<accession>A0A016SP00</accession>
<organism evidence="1 2">
    <name type="scientific">Ancylostoma ceylanicum</name>
    <dbReference type="NCBI Taxonomy" id="53326"/>
    <lineage>
        <taxon>Eukaryota</taxon>
        <taxon>Metazoa</taxon>
        <taxon>Ecdysozoa</taxon>
        <taxon>Nematoda</taxon>
        <taxon>Chromadorea</taxon>
        <taxon>Rhabditida</taxon>
        <taxon>Rhabditina</taxon>
        <taxon>Rhabditomorpha</taxon>
        <taxon>Strongyloidea</taxon>
        <taxon>Ancylostomatidae</taxon>
        <taxon>Ancylostomatinae</taxon>
        <taxon>Ancylostoma</taxon>
    </lineage>
</organism>
<dbReference type="EMBL" id="JARK01001534">
    <property type="protein sequence ID" value="EYB92096.1"/>
    <property type="molecule type" value="Genomic_DNA"/>
</dbReference>
<dbReference type="AlphaFoldDB" id="A0A016SP00"/>
<dbReference type="OrthoDB" id="10415024at2759"/>
<keyword evidence="2" id="KW-1185">Reference proteome</keyword>
<protein>
    <submittedName>
        <fullName evidence="1">Uncharacterized protein</fullName>
    </submittedName>
</protein>
<sequence length="159" mass="17905">MSTRENSSHTIRIDTDVMKTRKKIMDEEERKKLAPAEVEIRIESDSVHLEIPDEQPGTSSPNMKKTLSMSSLRAKLRDQRAKFRSKGGTEVRALWLSAALKQGPAGQRHGGKPISHDFSLPREVQQTTRVPALRSRLLSTIVCSSLYITSCYKNSQILD</sequence>
<evidence type="ECO:0000313" key="2">
    <source>
        <dbReference type="Proteomes" id="UP000024635"/>
    </source>
</evidence>
<gene>
    <name evidence="1" type="primary">Acey_s0198.g1631</name>
    <name evidence="1" type="ORF">Y032_0198g1631</name>
</gene>
<proteinExistence type="predicted"/>
<comment type="caution">
    <text evidence="1">The sequence shown here is derived from an EMBL/GenBank/DDBJ whole genome shotgun (WGS) entry which is preliminary data.</text>
</comment>
<dbReference type="Proteomes" id="UP000024635">
    <property type="component" value="Unassembled WGS sequence"/>
</dbReference>
<reference evidence="2" key="1">
    <citation type="journal article" date="2015" name="Nat. Genet.">
        <title>The genome and transcriptome of the zoonotic hookworm Ancylostoma ceylanicum identify infection-specific gene families.</title>
        <authorList>
            <person name="Schwarz E.M."/>
            <person name="Hu Y."/>
            <person name="Antoshechkin I."/>
            <person name="Miller M.M."/>
            <person name="Sternberg P.W."/>
            <person name="Aroian R.V."/>
        </authorList>
    </citation>
    <scope>NUCLEOTIDE SEQUENCE</scope>
    <source>
        <strain evidence="2">HY135</strain>
    </source>
</reference>